<comment type="caution">
    <text evidence="1">The sequence shown here is derived from an EMBL/GenBank/DDBJ whole genome shotgun (WGS) entry which is preliminary data.</text>
</comment>
<gene>
    <name evidence="1" type="ORF">FHS28_001239</name>
</gene>
<evidence type="ECO:0000313" key="2">
    <source>
        <dbReference type="Proteomes" id="UP000574369"/>
    </source>
</evidence>
<name>A0ABR6GRN8_9BURK</name>
<dbReference type="Proteomes" id="UP000574369">
    <property type="component" value="Unassembled WGS sequence"/>
</dbReference>
<evidence type="ECO:0008006" key="3">
    <source>
        <dbReference type="Google" id="ProtNLM"/>
    </source>
</evidence>
<protein>
    <recommendedName>
        <fullName evidence="3">RHS repeat protein</fullName>
    </recommendedName>
</protein>
<accession>A0ABR6GRN8</accession>
<reference evidence="1 2" key="1">
    <citation type="submission" date="2020-08" db="EMBL/GenBank/DDBJ databases">
        <title>Genomic Encyclopedia of Type Strains, Phase III (KMG-III): the genomes of soil and plant-associated and newly described type strains.</title>
        <authorList>
            <person name="Whitman W."/>
        </authorList>
    </citation>
    <scope>NUCLEOTIDE SEQUENCE [LARGE SCALE GENOMIC DNA]</scope>
    <source>
        <strain evidence="1 2">CECT 7247</strain>
    </source>
</reference>
<proteinExistence type="predicted"/>
<dbReference type="RefSeq" id="WP_184294248.1">
    <property type="nucleotide sequence ID" value="NZ_JACHXO010000001.1"/>
</dbReference>
<keyword evidence="2" id="KW-1185">Reference proteome</keyword>
<dbReference type="EMBL" id="JACHXO010000001">
    <property type="protein sequence ID" value="MBB3193874.1"/>
    <property type="molecule type" value="Genomic_DNA"/>
</dbReference>
<evidence type="ECO:0000313" key="1">
    <source>
        <dbReference type="EMBL" id="MBB3193874.1"/>
    </source>
</evidence>
<organism evidence="1 2">
    <name type="scientific">Roseateles terrae</name>
    <dbReference type="NCBI Taxonomy" id="431060"/>
    <lineage>
        <taxon>Bacteria</taxon>
        <taxon>Pseudomonadati</taxon>
        <taxon>Pseudomonadota</taxon>
        <taxon>Betaproteobacteria</taxon>
        <taxon>Burkholderiales</taxon>
        <taxon>Sphaerotilaceae</taxon>
        <taxon>Roseateles</taxon>
    </lineage>
</organism>
<sequence length="134" mass="14189">MDGYLAATSRKLDKPLAIVAQSSSAASNTLTDTAMYSSVAYSLDNRLTPITKAGQTTAFSYDAGWQRVSRSNAAAPEQARLCFYASGPELLGNTRRRHGSARIGVVCSRWQSLGPPTAAMCSSPMPITLGRLGS</sequence>